<proteinExistence type="predicted"/>
<dbReference type="KEGG" id="dfl:DFE_2793"/>
<evidence type="ECO:0000313" key="1">
    <source>
        <dbReference type="EMBL" id="BBD09519.1"/>
    </source>
</evidence>
<name>A0A2Z6B1X3_9BACT</name>
<dbReference type="AlphaFoldDB" id="A0A2Z6B1X3"/>
<dbReference type="PROSITE" id="PS51257">
    <property type="entry name" value="PROKAR_LIPOPROTEIN"/>
    <property type="match status" value="1"/>
</dbReference>
<evidence type="ECO:0000313" key="2">
    <source>
        <dbReference type="Proteomes" id="UP000269883"/>
    </source>
</evidence>
<dbReference type="RefSeq" id="WP_126380533.1">
    <property type="nucleotide sequence ID" value="NZ_AP017378.1"/>
</dbReference>
<sequence>MRHLRQSYIALLLILILGATGCAGHKAVHADHADGQARAAVQDLLDAYANGPMMAFADQISQDFLPLRADFLNQVDTAKSIDQAVQFEFFVNQVLMKNQTMAVTVSWNKKAQTSAGQTMDQGRTEFVFHAENGLWKLSQTRGDNPF</sequence>
<gene>
    <name evidence="1" type="ORF">DFE_2793</name>
</gene>
<dbReference type="Proteomes" id="UP000269883">
    <property type="component" value="Chromosome"/>
</dbReference>
<organism evidence="1 2">
    <name type="scientific">Desulfovibrio ferrophilus</name>
    <dbReference type="NCBI Taxonomy" id="241368"/>
    <lineage>
        <taxon>Bacteria</taxon>
        <taxon>Pseudomonadati</taxon>
        <taxon>Thermodesulfobacteriota</taxon>
        <taxon>Desulfovibrionia</taxon>
        <taxon>Desulfovibrionales</taxon>
        <taxon>Desulfovibrionaceae</taxon>
        <taxon>Desulfovibrio</taxon>
    </lineage>
</organism>
<protein>
    <submittedName>
        <fullName evidence="1">GA27408, isoform A</fullName>
    </submittedName>
</protein>
<reference evidence="1 2" key="1">
    <citation type="journal article" date="2018" name="Sci. Adv.">
        <title>Multi-heme cytochromes provide a pathway for survival in energy-limited environments.</title>
        <authorList>
            <person name="Deng X."/>
            <person name="Dohmae N."/>
            <person name="Nealson K.H."/>
            <person name="Hashimoto K."/>
            <person name="Okamoto A."/>
        </authorList>
    </citation>
    <scope>NUCLEOTIDE SEQUENCE [LARGE SCALE GENOMIC DNA]</scope>
    <source>
        <strain evidence="1 2">IS5</strain>
    </source>
</reference>
<keyword evidence="2" id="KW-1185">Reference proteome</keyword>
<dbReference type="EMBL" id="AP017378">
    <property type="protein sequence ID" value="BBD09519.1"/>
    <property type="molecule type" value="Genomic_DNA"/>
</dbReference>
<accession>A0A2Z6B1X3</accession>